<dbReference type="InterPro" id="IPR007193">
    <property type="entry name" value="Upf2/Nmd2_C"/>
</dbReference>
<dbReference type="InterPro" id="IPR039762">
    <property type="entry name" value="Nmd2/UPF2"/>
</dbReference>
<feature type="compositionally biased region" description="Acidic residues" evidence="3">
    <location>
        <begin position="924"/>
        <end position="946"/>
    </location>
</feature>
<name>A0AAV5GSZ7_9BASI</name>
<dbReference type="FunFam" id="1.25.40.180:FF:000037">
    <property type="entry name" value="Nonsense-mediated mRNA decay factor (Upf2)"/>
    <property type="match status" value="1"/>
</dbReference>
<evidence type="ECO:0000256" key="2">
    <source>
        <dbReference type="ARBA" id="ARBA00022490"/>
    </source>
</evidence>
<feature type="domain" description="MIF4G" evidence="4">
    <location>
        <begin position="463"/>
        <end position="655"/>
    </location>
</feature>
<dbReference type="GO" id="GO:0005737">
    <property type="term" value="C:cytoplasm"/>
    <property type="evidence" value="ECO:0007669"/>
    <property type="project" value="UniProtKB-SubCell"/>
</dbReference>
<dbReference type="InterPro" id="IPR016024">
    <property type="entry name" value="ARM-type_fold"/>
</dbReference>
<dbReference type="SUPFAM" id="SSF48371">
    <property type="entry name" value="ARM repeat"/>
    <property type="match status" value="2"/>
</dbReference>
<evidence type="ECO:0000313" key="5">
    <source>
        <dbReference type="EMBL" id="GJN93624.1"/>
    </source>
</evidence>
<gene>
    <name evidence="5" type="ORF">Rhopal_006681-T1</name>
</gene>
<evidence type="ECO:0000259" key="4">
    <source>
        <dbReference type="SMART" id="SM00543"/>
    </source>
</evidence>
<feature type="region of interest" description="Disordered" evidence="3">
    <location>
        <begin position="228"/>
        <end position="254"/>
    </location>
</feature>
<organism evidence="5 6">
    <name type="scientific">Rhodotorula paludigena</name>
    <dbReference type="NCBI Taxonomy" id="86838"/>
    <lineage>
        <taxon>Eukaryota</taxon>
        <taxon>Fungi</taxon>
        <taxon>Dikarya</taxon>
        <taxon>Basidiomycota</taxon>
        <taxon>Pucciniomycotina</taxon>
        <taxon>Microbotryomycetes</taxon>
        <taxon>Sporidiobolales</taxon>
        <taxon>Sporidiobolaceae</taxon>
        <taxon>Rhodotorula</taxon>
    </lineage>
</organism>
<dbReference type="PANTHER" id="PTHR12839:SF7">
    <property type="entry name" value="REGULATOR OF NONSENSE TRANSCRIPTS 2"/>
    <property type="match status" value="1"/>
</dbReference>
<feature type="compositionally biased region" description="Acidic residues" evidence="3">
    <location>
        <begin position="905"/>
        <end position="916"/>
    </location>
</feature>
<comment type="caution">
    <text evidence="5">The sequence shown here is derived from an EMBL/GenBank/DDBJ whole genome shotgun (WGS) entry which is preliminary data.</text>
</comment>
<sequence length="1150" mass="128047">MATSTPAAAPEPKEGGKEARQHRRRELRALNADAWIRAGPPDHLGKLDTSLKRHTALLVKFRSSLHLAAAVPALVKEISQLSLEKYVEEAVGAVVEGLAKCKTAAETAGAVEVVSAMHQRFPDLFTPPFVALLLQGLKPGSSTASDKDIREKEDNARIIKQRGLLRVVGELEAVAIVRKNEGKGLTGEVTWAALKELLTSDKEALALVAPLAIAFAKHLGSVYLPPAEPAAPAASSTTEASSTHDFPTLAAAEPDDLVPREMKDKFRKLLVAYFEALGKREQKLHLDLQRQDKRNHEAYIRSGEVFEDREKNYEKAVKSWERGWASVTQLSEVLALPLPVLPSLQSTLNTAFVTAGSSGATAGEGDLGPQSLWADEEEKKFYEDLRELRGEVPAAVLGVAEDSKEKEGEKEAGTDEKEDEKADPGKEEADARIDDAPEAADAEDPVAKLDTAEPDPAIPSGPAAQLNGILARLPEASSKASIDTIAVEFAFLNSKAARKRLVKTLGSVSRNRQDILPYYARLVGTLNPYMPDVGKELVALLEDEFRYLQRKKNADLAETRSKNLRFLSELTKFKVTPQHVVFYIYKVLLDDFSGPNIDNFCTMLEGCGRFLLRSETTGERMRQVVETMKRKKAAMHLDERQSAALENAYYQCDPPDRPAIPPKERTPMQLYLRHLFYNVLNRNSSDKVLKLVRKLHWEDPAIVRKLHNAFTKVWKIKFSNVHLFAVLLYDLGRYHPEFSVAVIDDVLENIRSGMEVNNFKYNQQRVATVKYLGEMYNYRVIDSRVVFDTLWSLVTFGHPDGRPFPETPSAIDSLDDYFRVRLVCTLLDTCGACFDRGTLKKKLDNFLTYFQMYVLSKGALPMDVGFMYSDTLEHLRPKLVRFATYPEAALAVEDMMAAVAKEAPTDEEQEEQEAEGEGARPGADEEGEDGSETEGESDDDTVEADDADGKPTFVDEDEVDEEGGRGRDPNAMTQDEEDEFARELAKMMVSTASEARERKPVSLDVGIPLIRRQQQQQQQQQRGAEHDVGASDAVELEEQRGMQFTLLTKKGNKQQALAMEIPRDSSIAMSTTLQREQNKAEQERLKRLVLDYESREEELDKQALKESLARRGIVLNYGAGFVVFVDGASARLVERLDFECNASPFVGAHS</sequence>
<dbReference type="EMBL" id="BQKY01000014">
    <property type="protein sequence ID" value="GJN93624.1"/>
    <property type="molecule type" value="Genomic_DNA"/>
</dbReference>
<protein>
    <recommendedName>
        <fullName evidence="4">MIF4G domain-containing protein</fullName>
    </recommendedName>
</protein>
<feature type="compositionally biased region" description="Low complexity" evidence="3">
    <location>
        <begin position="230"/>
        <end position="243"/>
    </location>
</feature>
<feature type="region of interest" description="Disordered" evidence="3">
    <location>
        <begin position="1"/>
        <end position="24"/>
    </location>
</feature>
<dbReference type="AlphaFoldDB" id="A0AAV5GSZ7"/>
<keyword evidence="2" id="KW-0963">Cytoplasm</keyword>
<evidence type="ECO:0000256" key="3">
    <source>
        <dbReference type="SAM" id="MobiDB-lite"/>
    </source>
</evidence>
<feature type="domain" description="MIF4G" evidence="4">
    <location>
        <begin position="670"/>
        <end position="878"/>
    </location>
</feature>
<accession>A0AAV5GSZ7</accession>
<feature type="region of interest" description="Disordered" evidence="3">
    <location>
        <begin position="393"/>
        <end position="463"/>
    </location>
</feature>
<dbReference type="GO" id="GO:0035145">
    <property type="term" value="C:exon-exon junction complex"/>
    <property type="evidence" value="ECO:0007669"/>
    <property type="project" value="TreeGrafter"/>
</dbReference>
<proteinExistence type="predicted"/>
<dbReference type="GO" id="GO:0000184">
    <property type="term" value="P:nuclear-transcribed mRNA catabolic process, nonsense-mediated decay"/>
    <property type="evidence" value="ECO:0007669"/>
    <property type="project" value="InterPro"/>
</dbReference>
<reference evidence="5 6" key="1">
    <citation type="submission" date="2021-12" db="EMBL/GenBank/DDBJ databases">
        <title>High titer production of polyol ester of fatty acids by Rhodotorula paludigena BS15 towards product separation-free biomass refinery.</title>
        <authorList>
            <person name="Mano J."/>
            <person name="Ono H."/>
            <person name="Tanaka T."/>
            <person name="Naito K."/>
            <person name="Sushida H."/>
            <person name="Ike M."/>
            <person name="Tokuyasu K."/>
            <person name="Kitaoka M."/>
        </authorList>
    </citation>
    <scope>NUCLEOTIDE SEQUENCE [LARGE SCALE GENOMIC DNA]</scope>
    <source>
        <strain evidence="5 6">BS15</strain>
    </source>
</reference>
<dbReference type="PANTHER" id="PTHR12839">
    <property type="entry name" value="NONSENSE-MEDIATED MRNA DECAY PROTEIN 2 UP-FRAMESHIFT SUPPRESSOR 2"/>
    <property type="match status" value="1"/>
</dbReference>
<feature type="compositionally biased region" description="Basic and acidic residues" evidence="3">
    <location>
        <begin position="401"/>
        <end position="435"/>
    </location>
</feature>
<dbReference type="GO" id="GO:0003723">
    <property type="term" value="F:RNA binding"/>
    <property type="evidence" value="ECO:0007669"/>
    <property type="project" value="InterPro"/>
</dbReference>
<dbReference type="Pfam" id="PF04050">
    <property type="entry name" value="Upf2"/>
    <property type="match status" value="1"/>
</dbReference>
<dbReference type="Gene3D" id="1.25.40.180">
    <property type="match status" value="3"/>
</dbReference>
<dbReference type="SMART" id="SM00543">
    <property type="entry name" value="MIF4G"/>
    <property type="match status" value="2"/>
</dbReference>
<evidence type="ECO:0000256" key="1">
    <source>
        <dbReference type="ARBA" id="ARBA00004496"/>
    </source>
</evidence>
<dbReference type="Pfam" id="PF02854">
    <property type="entry name" value="MIF4G"/>
    <property type="match status" value="2"/>
</dbReference>
<evidence type="ECO:0000313" key="6">
    <source>
        <dbReference type="Proteomes" id="UP001342314"/>
    </source>
</evidence>
<dbReference type="Gene3D" id="4.10.80.160">
    <property type="match status" value="1"/>
</dbReference>
<dbReference type="Proteomes" id="UP001342314">
    <property type="component" value="Unassembled WGS sequence"/>
</dbReference>
<feature type="region of interest" description="Disordered" evidence="3">
    <location>
        <begin position="901"/>
        <end position="976"/>
    </location>
</feature>
<keyword evidence="6" id="KW-1185">Reference proteome</keyword>
<comment type="subcellular location">
    <subcellularLocation>
        <location evidence="1">Cytoplasm</location>
    </subcellularLocation>
</comment>
<dbReference type="InterPro" id="IPR003890">
    <property type="entry name" value="MIF4G-like_typ-3"/>
</dbReference>